<dbReference type="InParanoid" id="A2G226"/>
<evidence type="ECO:0000313" key="2">
    <source>
        <dbReference type="EMBL" id="EAX88784.1"/>
    </source>
</evidence>
<dbReference type="VEuPathDB" id="TrichDB:TVAG_200160"/>
<feature type="transmembrane region" description="Helical" evidence="1">
    <location>
        <begin position="93"/>
        <end position="111"/>
    </location>
</feature>
<feature type="transmembrane region" description="Helical" evidence="1">
    <location>
        <begin position="69"/>
        <end position="86"/>
    </location>
</feature>
<reference evidence="2" key="2">
    <citation type="journal article" date="2007" name="Science">
        <title>Draft genome sequence of the sexually transmitted pathogen Trichomonas vaginalis.</title>
        <authorList>
            <person name="Carlton J.M."/>
            <person name="Hirt R.P."/>
            <person name="Silva J.C."/>
            <person name="Delcher A.L."/>
            <person name="Schatz M."/>
            <person name="Zhao Q."/>
            <person name="Wortman J.R."/>
            <person name="Bidwell S.L."/>
            <person name="Alsmark U.C.M."/>
            <person name="Besteiro S."/>
            <person name="Sicheritz-Ponten T."/>
            <person name="Noel C.J."/>
            <person name="Dacks J.B."/>
            <person name="Foster P.G."/>
            <person name="Simillion C."/>
            <person name="Van de Peer Y."/>
            <person name="Miranda-Saavedra D."/>
            <person name="Barton G.J."/>
            <person name="Westrop G.D."/>
            <person name="Mueller S."/>
            <person name="Dessi D."/>
            <person name="Fiori P.L."/>
            <person name="Ren Q."/>
            <person name="Paulsen I."/>
            <person name="Zhang H."/>
            <person name="Bastida-Corcuera F.D."/>
            <person name="Simoes-Barbosa A."/>
            <person name="Brown M.T."/>
            <person name="Hayes R.D."/>
            <person name="Mukherjee M."/>
            <person name="Okumura C.Y."/>
            <person name="Schneider R."/>
            <person name="Smith A.J."/>
            <person name="Vanacova S."/>
            <person name="Villalvazo M."/>
            <person name="Haas B.J."/>
            <person name="Pertea M."/>
            <person name="Feldblyum T.V."/>
            <person name="Utterback T.R."/>
            <person name="Shu C.L."/>
            <person name="Osoegawa K."/>
            <person name="de Jong P.J."/>
            <person name="Hrdy I."/>
            <person name="Horvathova L."/>
            <person name="Zubacova Z."/>
            <person name="Dolezal P."/>
            <person name="Malik S.B."/>
            <person name="Logsdon J.M. Jr."/>
            <person name="Henze K."/>
            <person name="Gupta A."/>
            <person name="Wang C.C."/>
            <person name="Dunne R.L."/>
            <person name="Upcroft J.A."/>
            <person name="Upcroft P."/>
            <person name="White O."/>
            <person name="Salzberg S.L."/>
            <person name="Tang P."/>
            <person name="Chiu C.-H."/>
            <person name="Lee Y.-S."/>
            <person name="Embley T.M."/>
            <person name="Coombs G.H."/>
            <person name="Mottram J.C."/>
            <person name="Tachezy J."/>
            <person name="Fraser-Liggett C.M."/>
            <person name="Johnson P.J."/>
        </authorList>
    </citation>
    <scope>NUCLEOTIDE SEQUENCE [LARGE SCALE GENOMIC DNA]</scope>
    <source>
        <strain evidence="2">G3</strain>
    </source>
</reference>
<sequence length="160" mass="18596">MEDEAFIQHRQQNTDEVELIDSDKQDEIVNNMKKDYEGFAKTQNIFFIVLSVSMILLCLFLTTQVEHKIIPLIYAIPHAVSLAAHFIQIRNSIQIIVIVELISIILSLFTLKYFNTFVAILLHLIFLLIFYLKCSATKFRNEFGTEISDLEKKKYSYKAA</sequence>
<evidence type="ECO:0000313" key="3">
    <source>
        <dbReference type="Proteomes" id="UP000001542"/>
    </source>
</evidence>
<proteinExistence type="predicted"/>
<dbReference type="KEGG" id="tva:4746446"/>
<dbReference type="VEuPathDB" id="TrichDB:TVAGG3_0080920"/>
<dbReference type="AlphaFoldDB" id="A2G226"/>
<name>A2G226_TRIV3</name>
<keyword evidence="1" id="KW-0812">Transmembrane</keyword>
<feature type="transmembrane region" description="Helical" evidence="1">
    <location>
        <begin position="117"/>
        <end position="134"/>
    </location>
</feature>
<dbReference type="RefSeq" id="XP_001301714.1">
    <property type="nucleotide sequence ID" value="XM_001301713.1"/>
</dbReference>
<accession>A2G226</accession>
<protein>
    <submittedName>
        <fullName evidence="2">Uncharacterized protein</fullName>
    </submittedName>
</protein>
<evidence type="ECO:0000256" key="1">
    <source>
        <dbReference type="SAM" id="Phobius"/>
    </source>
</evidence>
<organism evidence="2 3">
    <name type="scientific">Trichomonas vaginalis (strain ATCC PRA-98 / G3)</name>
    <dbReference type="NCBI Taxonomy" id="412133"/>
    <lineage>
        <taxon>Eukaryota</taxon>
        <taxon>Metamonada</taxon>
        <taxon>Parabasalia</taxon>
        <taxon>Trichomonadida</taxon>
        <taxon>Trichomonadidae</taxon>
        <taxon>Trichomonas</taxon>
    </lineage>
</organism>
<keyword evidence="3" id="KW-1185">Reference proteome</keyword>
<keyword evidence="1" id="KW-1133">Transmembrane helix</keyword>
<feature type="transmembrane region" description="Helical" evidence="1">
    <location>
        <begin position="44"/>
        <end position="63"/>
    </location>
</feature>
<gene>
    <name evidence="2" type="ORF">TVAG_200160</name>
</gene>
<reference evidence="2" key="1">
    <citation type="submission" date="2006-10" db="EMBL/GenBank/DDBJ databases">
        <authorList>
            <person name="Amadeo P."/>
            <person name="Zhao Q."/>
            <person name="Wortman J."/>
            <person name="Fraser-Liggett C."/>
            <person name="Carlton J."/>
        </authorList>
    </citation>
    <scope>NUCLEOTIDE SEQUENCE</scope>
    <source>
        <strain evidence="2">G3</strain>
    </source>
</reference>
<dbReference type="EMBL" id="DS114265">
    <property type="protein sequence ID" value="EAX88784.1"/>
    <property type="molecule type" value="Genomic_DNA"/>
</dbReference>
<dbReference type="Proteomes" id="UP000001542">
    <property type="component" value="Unassembled WGS sequence"/>
</dbReference>
<keyword evidence="1" id="KW-0472">Membrane</keyword>